<evidence type="ECO:0000259" key="13">
    <source>
        <dbReference type="Pfam" id="PF01035"/>
    </source>
</evidence>
<comment type="caution">
    <text evidence="14">The sequence shown here is derived from an EMBL/GenBank/DDBJ whole genome shotgun (WGS) entry which is preliminary data.</text>
</comment>
<evidence type="ECO:0000256" key="5">
    <source>
        <dbReference type="ARBA" id="ARBA00022603"/>
    </source>
</evidence>
<keyword evidence="6 14" id="KW-0808">Transferase</keyword>
<dbReference type="PROSITE" id="PS00374">
    <property type="entry name" value="MGMT"/>
    <property type="match status" value="1"/>
</dbReference>
<dbReference type="CDD" id="cd06445">
    <property type="entry name" value="ATase"/>
    <property type="match status" value="1"/>
</dbReference>
<accession>A0A1Y2FXI8</accession>
<reference evidence="14 15" key="1">
    <citation type="submission" date="2016-07" db="EMBL/GenBank/DDBJ databases">
        <title>Pervasive Adenine N6-methylation of Active Genes in Fungi.</title>
        <authorList>
            <consortium name="DOE Joint Genome Institute"/>
            <person name="Mondo S.J."/>
            <person name="Dannebaum R.O."/>
            <person name="Kuo R.C."/>
            <person name="Labutti K."/>
            <person name="Haridas S."/>
            <person name="Kuo A."/>
            <person name="Salamov A."/>
            <person name="Ahrendt S.R."/>
            <person name="Lipzen A."/>
            <person name="Sullivan W."/>
            <person name="Andreopoulos W.B."/>
            <person name="Clum A."/>
            <person name="Lindquist E."/>
            <person name="Daum C."/>
            <person name="Ramamoorthy G.K."/>
            <person name="Gryganskyi A."/>
            <person name="Culley D."/>
            <person name="Magnuson J.K."/>
            <person name="James T.Y."/>
            <person name="O'Malley M.A."/>
            <person name="Stajich J.E."/>
            <person name="Spatafora J.W."/>
            <person name="Visel A."/>
            <person name="Grigoriev I.V."/>
        </authorList>
    </citation>
    <scope>NUCLEOTIDE SEQUENCE [LARGE SCALE GENOMIC DNA]</scope>
    <source>
        <strain evidence="14 15">62-1032</strain>
    </source>
</reference>
<dbReference type="GO" id="GO:0003908">
    <property type="term" value="F:methylated-DNA-[protein]-cysteine S-methyltransferase activity"/>
    <property type="evidence" value="ECO:0007669"/>
    <property type="project" value="UniProtKB-EC"/>
</dbReference>
<dbReference type="InterPro" id="IPR036388">
    <property type="entry name" value="WH-like_DNA-bd_sf"/>
</dbReference>
<evidence type="ECO:0000256" key="4">
    <source>
        <dbReference type="ARBA" id="ARBA00015377"/>
    </source>
</evidence>
<dbReference type="InterPro" id="IPR001497">
    <property type="entry name" value="MethylDNA_cys_MeTrfase_AS"/>
</dbReference>
<evidence type="ECO:0000256" key="2">
    <source>
        <dbReference type="ARBA" id="ARBA00008711"/>
    </source>
</evidence>
<dbReference type="Gene3D" id="1.10.10.10">
    <property type="entry name" value="Winged helix-like DNA-binding domain superfamily/Winged helix DNA-binding domain"/>
    <property type="match status" value="1"/>
</dbReference>
<evidence type="ECO:0000313" key="14">
    <source>
        <dbReference type="EMBL" id="ORY88736.1"/>
    </source>
</evidence>
<evidence type="ECO:0000256" key="7">
    <source>
        <dbReference type="ARBA" id="ARBA00022763"/>
    </source>
</evidence>
<keyword evidence="7" id="KW-0227">DNA damage</keyword>
<evidence type="ECO:0000256" key="9">
    <source>
        <dbReference type="ARBA" id="ARBA00030795"/>
    </source>
</evidence>
<evidence type="ECO:0000256" key="6">
    <source>
        <dbReference type="ARBA" id="ARBA00022679"/>
    </source>
</evidence>
<feature type="domain" description="Methylated-DNA-[protein]-cysteine S-methyltransferase DNA binding" evidence="13">
    <location>
        <begin position="76"/>
        <end position="168"/>
    </location>
</feature>
<comment type="catalytic activity">
    <reaction evidence="11">
        <text>a 6-O-methyl-2'-deoxyguanosine in DNA + L-cysteinyl-[protein] = S-methyl-L-cysteinyl-[protein] + a 2'-deoxyguanosine in DNA</text>
        <dbReference type="Rhea" id="RHEA:24000"/>
        <dbReference type="Rhea" id="RHEA-COMP:10131"/>
        <dbReference type="Rhea" id="RHEA-COMP:10132"/>
        <dbReference type="Rhea" id="RHEA-COMP:11367"/>
        <dbReference type="Rhea" id="RHEA-COMP:11368"/>
        <dbReference type="ChEBI" id="CHEBI:29950"/>
        <dbReference type="ChEBI" id="CHEBI:82612"/>
        <dbReference type="ChEBI" id="CHEBI:85445"/>
        <dbReference type="ChEBI" id="CHEBI:85448"/>
        <dbReference type="EC" id="2.1.1.63"/>
    </reaction>
</comment>
<dbReference type="EMBL" id="MCGR01000008">
    <property type="protein sequence ID" value="ORY88736.1"/>
    <property type="molecule type" value="Genomic_DNA"/>
</dbReference>
<evidence type="ECO:0000256" key="8">
    <source>
        <dbReference type="ARBA" id="ARBA00023204"/>
    </source>
</evidence>
<evidence type="ECO:0000256" key="10">
    <source>
        <dbReference type="ARBA" id="ARBA00031621"/>
    </source>
</evidence>
<keyword evidence="8" id="KW-0234">DNA repair</keyword>
<dbReference type="Pfam" id="PF01035">
    <property type="entry name" value="DNA_binding_1"/>
    <property type="match status" value="1"/>
</dbReference>
<comment type="catalytic activity">
    <reaction evidence="1">
        <text>a 4-O-methyl-thymidine in DNA + L-cysteinyl-[protein] = a thymidine in DNA + S-methyl-L-cysteinyl-[protein]</text>
        <dbReference type="Rhea" id="RHEA:53428"/>
        <dbReference type="Rhea" id="RHEA-COMP:10131"/>
        <dbReference type="Rhea" id="RHEA-COMP:10132"/>
        <dbReference type="Rhea" id="RHEA-COMP:13555"/>
        <dbReference type="Rhea" id="RHEA-COMP:13556"/>
        <dbReference type="ChEBI" id="CHEBI:29950"/>
        <dbReference type="ChEBI" id="CHEBI:82612"/>
        <dbReference type="ChEBI" id="CHEBI:137386"/>
        <dbReference type="ChEBI" id="CHEBI:137387"/>
        <dbReference type="EC" id="2.1.1.63"/>
    </reaction>
</comment>
<dbReference type="Proteomes" id="UP000193467">
    <property type="component" value="Unassembled WGS sequence"/>
</dbReference>
<evidence type="ECO:0000256" key="1">
    <source>
        <dbReference type="ARBA" id="ARBA00001286"/>
    </source>
</evidence>
<comment type="similarity">
    <text evidence="2">Belongs to the MGMT family.</text>
</comment>
<evidence type="ECO:0000256" key="11">
    <source>
        <dbReference type="ARBA" id="ARBA00049348"/>
    </source>
</evidence>
<evidence type="ECO:0000256" key="3">
    <source>
        <dbReference type="ARBA" id="ARBA00011918"/>
    </source>
</evidence>
<keyword evidence="15" id="KW-1185">Reference proteome</keyword>
<dbReference type="SUPFAM" id="SSF46767">
    <property type="entry name" value="Methylated DNA-protein cysteine methyltransferase, C-terminal domain"/>
    <property type="match status" value="1"/>
</dbReference>
<evidence type="ECO:0000313" key="15">
    <source>
        <dbReference type="Proteomes" id="UP000193467"/>
    </source>
</evidence>
<name>A0A1Y2FXI8_9BASI</name>
<dbReference type="GO" id="GO:0006281">
    <property type="term" value="P:DNA repair"/>
    <property type="evidence" value="ECO:0007669"/>
    <property type="project" value="UniProtKB-KW"/>
</dbReference>
<organism evidence="14 15">
    <name type="scientific">Leucosporidium creatinivorum</name>
    <dbReference type="NCBI Taxonomy" id="106004"/>
    <lineage>
        <taxon>Eukaryota</taxon>
        <taxon>Fungi</taxon>
        <taxon>Dikarya</taxon>
        <taxon>Basidiomycota</taxon>
        <taxon>Pucciniomycotina</taxon>
        <taxon>Microbotryomycetes</taxon>
        <taxon>Leucosporidiales</taxon>
        <taxon>Leucosporidium</taxon>
    </lineage>
</organism>
<dbReference type="OrthoDB" id="1907495at2759"/>
<dbReference type="GO" id="GO:0032259">
    <property type="term" value="P:methylation"/>
    <property type="evidence" value="ECO:0007669"/>
    <property type="project" value="UniProtKB-KW"/>
</dbReference>
<dbReference type="EC" id="2.1.1.63" evidence="3"/>
<dbReference type="PANTHER" id="PTHR10815:SF13">
    <property type="entry name" value="METHYLATED-DNA--PROTEIN-CYSTEINE METHYLTRANSFERASE"/>
    <property type="match status" value="1"/>
</dbReference>
<dbReference type="AlphaFoldDB" id="A0A1Y2FXI8"/>
<feature type="compositionally biased region" description="Low complexity" evidence="12">
    <location>
        <begin position="11"/>
        <end position="34"/>
    </location>
</feature>
<sequence length="188" mass="20393">MPALRVTPITAPAQSKAQASKSKPYSRTTTSTTKSKSKSETVSQPALPDSTLTFPTDLIARSRFKLPNGKAVTGHQWKVYDYILSIPVGKVTTYGHISTALSSSPRAVGGALRDNPFAPYIPCHRVIASSLFIGGFQGEWGKEDVTTEKGREESQKLAKKLRVLEEEGVNFDSKGKLIGGLEKVWNGE</sequence>
<keyword evidence="5 14" id="KW-0489">Methyltransferase</keyword>
<proteinExistence type="inferred from homology"/>
<dbReference type="InterPro" id="IPR036217">
    <property type="entry name" value="MethylDNA_cys_MeTrfase_DNAb"/>
</dbReference>
<evidence type="ECO:0000256" key="12">
    <source>
        <dbReference type="SAM" id="MobiDB-lite"/>
    </source>
</evidence>
<dbReference type="InterPro" id="IPR014048">
    <property type="entry name" value="MethylDNA_cys_MeTrfase_DNA-bd"/>
</dbReference>
<dbReference type="NCBIfam" id="TIGR00589">
    <property type="entry name" value="ogt"/>
    <property type="match status" value="1"/>
</dbReference>
<protein>
    <recommendedName>
        <fullName evidence="4">Methylated-DNA--protein-cysteine methyltransferase</fullName>
        <ecNumber evidence="3">2.1.1.63</ecNumber>
    </recommendedName>
    <alternativeName>
        <fullName evidence="9">6-O-methylguanine-DNA methyltransferase</fullName>
    </alternativeName>
    <alternativeName>
        <fullName evidence="10">O-6-methylguanine-DNA-alkyltransferase</fullName>
    </alternativeName>
</protein>
<dbReference type="PANTHER" id="PTHR10815">
    <property type="entry name" value="METHYLATED-DNA--PROTEIN-CYSTEINE METHYLTRANSFERASE"/>
    <property type="match status" value="1"/>
</dbReference>
<dbReference type="STRING" id="106004.A0A1Y2FXI8"/>
<feature type="region of interest" description="Disordered" evidence="12">
    <location>
        <begin position="1"/>
        <end position="48"/>
    </location>
</feature>
<dbReference type="InParanoid" id="A0A1Y2FXI8"/>
<gene>
    <name evidence="14" type="ORF">BCR35DRAFT_350678</name>
</gene>